<comment type="caution">
    <text evidence="1">The sequence shown here is derived from an EMBL/GenBank/DDBJ whole genome shotgun (WGS) entry which is preliminary data.</text>
</comment>
<evidence type="ECO:0000313" key="2">
    <source>
        <dbReference type="Proteomes" id="UP000598633"/>
    </source>
</evidence>
<dbReference type="PROSITE" id="PS51257">
    <property type="entry name" value="PROKAR_LIPOPROTEIN"/>
    <property type="match status" value="1"/>
</dbReference>
<protein>
    <submittedName>
        <fullName evidence="1">DUF3568 family protein</fullName>
    </submittedName>
</protein>
<sequence>MKKLMIVMVCVGLLMGCKSTVVTPEGTEATYSKAEGVLRSTLEGSVPDVVNATNATLEDLELVGVENTVDKLKGKITAQMAVGTKVSINLEAVDFDTTSIRVKVGTFGDKSISMQIFRNIEKRLNAE</sequence>
<dbReference type="InterPro" id="IPR021952">
    <property type="entry name" value="Flpp3-like"/>
</dbReference>
<dbReference type="AlphaFoldDB" id="A0A8J6XXW9"/>
<dbReference type="EMBL" id="JACXWA010000005">
    <property type="protein sequence ID" value="MBD3869783.1"/>
    <property type="molecule type" value="Genomic_DNA"/>
</dbReference>
<gene>
    <name evidence="1" type="ORF">IFJ97_00290</name>
</gene>
<organism evidence="1 2">
    <name type="scientific">Candidatus Sulfomarinibacter kjeldsenii</name>
    <dbReference type="NCBI Taxonomy" id="2885994"/>
    <lineage>
        <taxon>Bacteria</taxon>
        <taxon>Pseudomonadati</taxon>
        <taxon>Acidobacteriota</taxon>
        <taxon>Thermoanaerobaculia</taxon>
        <taxon>Thermoanaerobaculales</taxon>
        <taxon>Candidatus Sulfomarinibacteraceae</taxon>
        <taxon>Candidatus Sulfomarinibacter</taxon>
    </lineage>
</organism>
<dbReference type="Proteomes" id="UP000598633">
    <property type="component" value="Unassembled WGS sequence"/>
</dbReference>
<evidence type="ECO:0000313" key="1">
    <source>
        <dbReference type="EMBL" id="MBD3869783.1"/>
    </source>
</evidence>
<accession>A0A8J6XXW9</accession>
<proteinExistence type="predicted"/>
<reference evidence="1 2" key="1">
    <citation type="submission" date="2020-08" db="EMBL/GenBank/DDBJ databases">
        <title>Acidobacteriota in marine sediments use diverse sulfur dissimilation pathways.</title>
        <authorList>
            <person name="Wasmund K."/>
        </authorList>
    </citation>
    <scope>NUCLEOTIDE SEQUENCE [LARGE SCALE GENOMIC DNA]</scope>
    <source>
        <strain evidence="1">MAG AM3-A</strain>
    </source>
</reference>
<name>A0A8J6XXW9_9BACT</name>
<dbReference type="Pfam" id="PF12092">
    <property type="entry name" value="DUF3568"/>
    <property type="match status" value="1"/>
</dbReference>